<dbReference type="SMART" id="SM00331">
    <property type="entry name" value="PP2C_SIG"/>
    <property type="match status" value="1"/>
</dbReference>
<dbReference type="InterPro" id="IPR035965">
    <property type="entry name" value="PAS-like_dom_sf"/>
</dbReference>
<dbReference type="PANTHER" id="PTHR43156:SF2">
    <property type="entry name" value="STAGE II SPORULATION PROTEIN E"/>
    <property type="match status" value="1"/>
</dbReference>
<protein>
    <submittedName>
        <fullName evidence="4">PAS domain-containing protein</fullName>
    </submittedName>
</protein>
<dbReference type="InterPro" id="IPR052016">
    <property type="entry name" value="Bact_Sigma-Reg"/>
</dbReference>
<dbReference type="Pfam" id="PF07228">
    <property type="entry name" value="SpoIIE"/>
    <property type="match status" value="1"/>
</dbReference>
<feature type="region of interest" description="Disordered" evidence="2">
    <location>
        <begin position="209"/>
        <end position="255"/>
    </location>
</feature>
<dbReference type="GO" id="GO:0016791">
    <property type="term" value="F:phosphatase activity"/>
    <property type="evidence" value="ECO:0007669"/>
    <property type="project" value="TreeGrafter"/>
</dbReference>
<keyword evidence="5" id="KW-1185">Reference proteome</keyword>
<keyword evidence="1" id="KW-0378">Hydrolase</keyword>
<dbReference type="InterPro" id="IPR000700">
    <property type="entry name" value="PAS-assoc_C"/>
</dbReference>
<dbReference type="PANTHER" id="PTHR43156">
    <property type="entry name" value="STAGE II SPORULATION PROTEIN E-RELATED"/>
    <property type="match status" value="1"/>
</dbReference>
<proteinExistence type="predicted"/>
<dbReference type="PROSITE" id="PS50113">
    <property type="entry name" value="PAC"/>
    <property type="match status" value="1"/>
</dbReference>
<sequence length="730" mass="76090">MRAGAEAEARLSGLAEAGVEVVSVSAGQALDLLGADGPPGGRRPTLVVLGAELPAPVGLVHALRPDPRDLAVVVLTTPRNQERAAALPLLAPARLVCALPHDRLGDLPGLARRLMEQVDRERAYAATQAAMQESLASGGPAPRQPGRHLLGAILGQALTGALLLDPGLRLVAWNRRAAGLLGLEEPGSIGRPLDGWFPAEARERLRVYLGGPPADASGTGPAGTHAPGTDPAGTHVSGTHPPGTDPSGADPVFTRVTGDGTEQVLRLSPQPVTDPGGAEQILVLAEDVTEAVQARRALAERTGQALLSGEVAAAVTADEPLEQRLRRCVQALAGHLDGAVAAVWILDPQTGTLLLSADAVRGTVLDDRCARVPLGESTIGRIAAARRPYVTSEAIGDPRVEEQDWVRRESLTAFAGYPLVTQGQVMGVLAVLARHRLPDTGVRALAGIADQIAVAVHRDRLLERLSTTADALQRPLLPPRLPEPPGVELAARYRPYGDGLQIGGDFYDAFPLPGDRWAVALGDVCGKGPAAAAVTGLVRHTLWAAAQQDADPGHVLPLVHRALRRENSPFCTLAYAVVDCSAEPVRVRLACAGHPSPILRRADGAVAMVMEALDGYGPALGLFDGAHYPARSLDLRPGDSLVLYTDGFVEGGASHRQRQPDDLAATLAAHLPPGPGDRPADRIVEVLMADALNRWGEGLRDDLAVLALAAVPRAGGGQADRARTASSAVS</sequence>
<dbReference type="InterPro" id="IPR003018">
    <property type="entry name" value="GAF"/>
</dbReference>
<dbReference type="SUPFAM" id="SSF81606">
    <property type="entry name" value="PP2C-like"/>
    <property type="match status" value="1"/>
</dbReference>
<dbReference type="SMART" id="SM00065">
    <property type="entry name" value="GAF"/>
    <property type="match status" value="1"/>
</dbReference>
<dbReference type="Gene3D" id="3.30.450.40">
    <property type="match status" value="1"/>
</dbReference>
<dbReference type="AlphaFoldDB" id="A0A852UNH4"/>
<dbReference type="Pfam" id="PF13185">
    <property type="entry name" value="GAF_2"/>
    <property type="match status" value="1"/>
</dbReference>
<feature type="compositionally biased region" description="Low complexity" evidence="2">
    <location>
        <begin position="216"/>
        <end position="234"/>
    </location>
</feature>
<name>A0A852UNH4_9ACTN</name>
<dbReference type="Gene3D" id="3.30.450.20">
    <property type="entry name" value="PAS domain"/>
    <property type="match status" value="1"/>
</dbReference>
<evidence type="ECO:0000313" key="4">
    <source>
        <dbReference type="EMBL" id="NYF38522.1"/>
    </source>
</evidence>
<dbReference type="Proteomes" id="UP000576393">
    <property type="component" value="Unassembled WGS sequence"/>
</dbReference>
<evidence type="ECO:0000256" key="1">
    <source>
        <dbReference type="ARBA" id="ARBA00022801"/>
    </source>
</evidence>
<dbReference type="InterPro" id="IPR001932">
    <property type="entry name" value="PPM-type_phosphatase-like_dom"/>
</dbReference>
<evidence type="ECO:0000259" key="3">
    <source>
        <dbReference type="PROSITE" id="PS50113"/>
    </source>
</evidence>
<evidence type="ECO:0000313" key="5">
    <source>
        <dbReference type="Proteomes" id="UP000576393"/>
    </source>
</evidence>
<dbReference type="SUPFAM" id="SSF55781">
    <property type="entry name" value="GAF domain-like"/>
    <property type="match status" value="1"/>
</dbReference>
<feature type="domain" description="PAC" evidence="3">
    <location>
        <begin position="247"/>
        <end position="300"/>
    </location>
</feature>
<dbReference type="SUPFAM" id="SSF55785">
    <property type="entry name" value="PYP-like sensor domain (PAS domain)"/>
    <property type="match status" value="1"/>
</dbReference>
<comment type="caution">
    <text evidence="4">The sequence shown here is derived from an EMBL/GenBank/DDBJ whole genome shotgun (WGS) entry which is preliminary data.</text>
</comment>
<dbReference type="InterPro" id="IPR036457">
    <property type="entry name" value="PPM-type-like_dom_sf"/>
</dbReference>
<gene>
    <name evidence="4" type="ORF">HDA43_000681</name>
</gene>
<dbReference type="RefSeq" id="WP_179818254.1">
    <property type="nucleotide sequence ID" value="NZ_JACCCO010000001.1"/>
</dbReference>
<accession>A0A852UNH4</accession>
<dbReference type="Gene3D" id="3.60.40.10">
    <property type="entry name" value="PPM-type phosphatase domain"/>
    <property type="match status" value="1"/>
</dbReference>
<dbReference type="InterPro" id="IPR029016">
    <property type="entry name" value="GAF-like_dom_sf"/>
</dbReference>
<dbReference type="EMBL" id="JACCCO010000001">
    <property type="protein sequence ID" value="NYF38522.1"/>
    <property type="molecule type" value="Genomic_DNA"/>
</dbReference>
<organism evidence="4 5">
    <name type="scientific">Streptosporangium sandarakinum</name>
    <dbReference type="NCBI Taxonomy" id="1260955"/>
    <lineage>
        <taxon>Bacteria</taxon>
        <taxon>Bacillati</taxon>
        <taxon>Actinomycetota</taxon>
        <taxon>Actinomycetes</taxon>
        <taxon>Streptosporangiales</taxon>
        <taxon>Streptosporangiaceae</taxon>
        <taxon>Streptosporangium</taxon>
    </lineage>
</organism>
<evidence type="ECO:0000256" key="2">
    <source>
        <dbReference type="SAM" id="MobiDB-lite"/>
    </source>
</evidence>
<reference evidence="4 5" key="1">
    <citation type="submission" date="2020-07" db="EMBL/GenBank/DDBJ databases">
        <title>Sequencing the genomes of 1000 actinobacteria strains.</title>
        <authorList>
            <person name="Klenk H.-P."/>
        </authorList>
    </citation>
    <scope>NUCLEOTIDE SEQUENCE [LARGE SCALE GENOMIC DNA]</scope>
    <source>
        <strain evidence="4 5">DSM 45763</strain>
    </source>
</reference>